<comment type="subcellular location">
    <subcellularLocation>
        <location evidence="1">Cell inner membrane</location>
    </subcellularLocation>
</comment>
<keyword evidence="7" id="KW-0812">Transmembrane</keyword>
<proteinExistence type="predicted"/>
<dbReference type="Proteomes" id="UP000184139">
    <property type="component" value="Unassembled WGS sequence"/>
</dbReference>
<evidence type="ECO:0000313" key="9">
    <source>
        <dbReference type="Proteomes" id="UP000184139"/>
    </source>
</evidence>
<dbReference type="GO" id="GO:0016746">
    <property type="term" value="F:acyltransferase activity"/>
    <property type="evidence" value="ECO:0007669"/>
    <property type="project" value="UniProtKB-KW"/>
</dbReference>
<dbReference type="OrthoDB" id="9803456at2"/>
<dbReference type="PANTHER" id="PTHR30606:SF10">
    <property type="entry name" value="PHOSPHATIDYLINOSITOL MANNOSIDE ACYLTRANSFERASE"/>
    <property type="match status" value="1"/>
</dbReference>
<organism evidence="8 9">
    <name type="scientific">Desulfofustis glycolicus DSM 9705</name>
    <dbReference type="NCBI Taxonomy" id="1121409"/>
    <lineage>
        <taxon>Bacteria</taxon>
        <taxon>Pseudomonadati</taxon>
        <taxon>Thermodesulfobacteriota</taxon>
        <taxon>Desulfobulbia</taxon>
        <taxon>Desulfobulbales</taxon>
        <taxon>Desulfocapsaceae</taxon>
        <taxon>Desulfofustis</taxon>
    </lineage>
</organism>
<evidence type="ECO:0000256" key="4">
    <source>
        <dbReference type="ARBA" id="ARBA00022679"/>
    </source>
</evidence>
<evidence type="ECO:0000256" key="3">
    <source>
        <dbReference type="ARBA" id="ARBA00022519"/>
    </source>
</evidence>
<reference evidence="8 9" key="1">
    <citation type="submission" date="2016-11" db="EMBL/GenBank/DDBJ databases">
        <authorList>
            <person name="Jaros S."/>
            <person name="Januszkiewicz K."/>
            <person name="Wedrychowicz H."/>
        </authorList>
    </citation>
    <scope>NUCLEOTIDE SEQUENCE [LARGE SCALE GENOMIC DNA]</scope>
    <source>
        <strain evidence="8 9">DSM 9705</strain>
    </source>
</reference>
<dbReference type="Pfam" id="PF03279">
    <property type="entry name" value="Lip_A_acyltrans"/>
    <property type="match status" value="1"/>
</dbReference>
<accession>A0A1M5YUK9</accession>
<gene>
    <name evidence="8" type="ORF">SAMN02745124_04448</name>
</gene>
<dbReference type="GO" id="GO:0005886">
    <property type="term" value="C:plasma membrane"/>
    <property type="evidence" value="ECO:0007669"/>
    <property type="project" value="UniProtKB-SubCell"/>
</dbReference>
<evidence type="ECO:0000256" key="7">
    <source>
        <dbReference type="SAM" id="Phobius"/>
    </source>
</evidence>
<keyword evidence="5 7" id="KW-0472">Membrane</keyword>
<evidence type="ECO:0000256" key="5">
    <source>
        <dbReference type="ARBA" id="ARBA00023136"/>
    </source>
</evidence>
<dbReference type="GO" id="GO:0009247">
    <property type="term" value="P:glycolipid biosynthetic process"/>
    <property type="evidence" value="ECO:0007669"/>
    <property type="project" value="UniProtKB-ARBA"/>
</dbReference>
<protein>
    <submittedName>
        <fullName evidence="8">Lauroyl/myristoyl acyltransferase</fullName>
    </submittedName>
</protein>
<dbReference type="CDD" id="cd07984">
    <property type="entry name" value="LPLAT_LABLAT-like"/>
    <property type="match status" value="1"/>
</dbReference>
<evidence type="ECO:0000256" key="2">
    <source>
        <dbReference type="ARBA" id="ARBA00022475"/>
    </source>
</evidence>
<name>A0A1M5YUK9_9BACT</name>
<keyword evidence="6 8" id="KW-0012">Acyltransferase</keyword>
<keyword evidence="2" id="KW-1003">Cell membrane</keyword>
<dbReference type="STRING" id="1121409.SAMN02745124_04448"/>
<dbReference type="RefSeq" id="WP_073379547.1">
    <property type="nucleotide sequence ID" value="NZ_FQXS01000062.1"/>
</dbReference>
<dbReference type="EMBL" id="FQXS01000062">
    <property type="protein sequence ID" value="SHI15530.1"/>
    <property type="molecule type" value="Genomic_DNA"/>
</dbReference>
<feature type="transmembrane region" description="Helical" evidence="7">
    <location>
        <begin position="21"/>
        <end position="43"/>
    </location>
</feature>
<dbReference type="PANTHER" id="PTHR30606">
    <property type="entry name" value="LIPID A BIOSYNTHESIS LAUROYL ACYLTRANSFERASE"/>
    <property type="match status" value="1"/>
</dbReference>
<evidence type="ECO:0000256" key="1">
    <source>
        <dbReference type="ARBA" id="ARBA00004533"/>
    </source>
</evidence>
<dbReference type="InterPro" id="IPR004960">
    <property type="entry name" value="LipA_acyltrans"/>
</dbReference>
<evidence type="ECO:0000313" key="8">
    <source>
        <dbReference type="EMBL" id="SHI15530.1"/>
    </source>
</evidence>
<keyword evidence="7" id="KW-1133">Transmembrane helix</keyword>
<sequence>MKRSQYLTYRLQYLLLRATVATVNVLPLPVINGLTSSLAWLVWVCYPFRLPVVYNNIGTVFPTMSHTDKLALAKSAYRQFIAAAGLILVIHRKKMAALIDDAHISGLHHLDEALSMNKGVILTTYHGCWFEAYFAWFSRGDRPTSLIYQQQSNPFCDAFFVKQRQRYGSNLKHINSLQKLKVYEDALRHGRILIISLDQNYTDNGTPVLLFDTPFVCARGAALLHLKTRSPVLSSVYYVKGGRLHIEFEPVTLPSYRTIDDQAIADISNRAIKNYEKTIRAYPDQWFSLFHRLWKKTGYPTKIKRPLSAILATKR</sequence>
<keyword evidence="9" id="KW-1185">Reference proteome</keyword>
<keyword evidence="3" id="KW-0997">Cell inner membrane</keyword>
<evidence type="ECO:0000256" key="6">
    <source>
        <dbReference type="ARBA" id="ARBA00023315"/>
    </source>
</evidence>
<dbReference type="AlphaFoldDB" id="A0A1M5YUK9"/>
<keyword evidence="4 8" id="KW-0808">Transferase</keyword>